<evidence type="ECO:0000256" key="3">
    <source>
        <dbReference type="ARBA" id="ARBA00011881"/>
    </source>
</evidence>
<reference evidence="13 14" key="1">
    <citation type="submission" date="2024-02" db="EMBL/GenBank/DDBJ databases">
        <authorList>
            <person name="Daric V."/>
            <person name="Darras S."/>
        </authorList>
    </citation>
    <scope>NUCLEOTIDE SEQUENCE [LARGE SCALE GENOMIC DNA]</scope>
</reference>
<accession>A0ABP0GHH0</accession>
<name>A0ABP0GHH0_CLALP</name>
<dbReference type="InterPro" id="IPR002220">
    <property type="entry name" value="DapA-like"/>
</dbReference>
<keyword evidence="7" id="KW-0704">Schiff base</keyword>
<comment type="function">
    <text evidence="1">Catalyzes the final step in the metabolic pathway of hydroxyproline.</text>
</comment>
<dbReference type="Gene3D" id="3.20.20.70">
    <property type="entry name" value="Aldolase class I"/>
    <property type="match status" value="1"/>
</dbReference>
<proteinExistence type="inferred from homology"/>
<dbReference type="CDD" id="cd00408">
    <property type="entry name" value="DHDPS-like"/>
    <property type="match status" value="1"/>
</dbReference>
<dbReference type="Proteomes" id="UP001642483">
    <property type="component" value="Unassembled WGS sequence"/>
</dbReference>
<gene>
    <name evidence="13" type="ORF">CVLEPA_LOCUS23789</name>
</gene>
<organism evidence="13 14">
    <name type="scientific">Clavelina lepadiformis</name>
    <name type="common">Light-bulb sea squirt</name>
    <name type="synonym">Ascidia lepadiformis</name>
    <dbReference type="NCBI Taxonomy" id="159417"/>
    <lineage>
        <taxon>Eukaryota</taxon>
        <taxon>Metazoa</taxon>
        <taxon>Chordata</taxon>
        <taxon>Tunicata</taxon>
        <taxon>Ascidiacea</taxon>
        <taxon>Aplousobranchia</taxon>
        <taxon>Clavelinidae</taxon>
        <taxon>Clavelina</taxon>
    </lineage>
</organism>
<evidence type="ECO:0000256" key="1">
    <source>
        <dbReference type="ARBA" id="ARBA00002577"/>
    </source>
</evidence>
<evidence type="ECO:0000256" key="12">
    <source>
        <dbReference type="PIRNR" id="PIRNR001365"/>
    </source>
</evidence>
<dbReference type="SUPFAM" id="SSF51569">
    <property type="entry name" value="Aldolase"/>
    <property type="match status" value="1"/>
</dbReference>
<keyword evidence="14" id="KW-1185">Reference proteome</keyword>
<evidence type="ECO:0000256" key="2">
    <source>
        <dbReference type="ARBA" id="ARBA00007592"/>
    </source>
</evidence>
<protein>
    <recommendedName>
        <fullName evidence="5">4-hydroxy-2-oxoglutarate aldolase, mitochondrial</fullName>
        <ecNumber evidence="4">4.1.3.16</ecNumber>
    </recommendedName>
    <alternativeName>
        <fullName evidence="9">Dihydrodipicolinate synthase-like</fullName>
    </alternativeName>
    <alternativeName>
        <fullName evidence="8">Probable 2-keto-4-hydroxyglutarate aldolase</fullName>
    </alternativeName>
</protein>
<dbReference type="PANTHER" id="PTHR12128:SF66">
    <property type="entry name" value="4-HYDROXY-2-OXOGLUTARATE ALDOLASE, MITOCHONDRIAL"/>
    <property type="match status" value="1"/>
</dbReference>
<evidence type="ECO:0000256" key="11">
    <source>
        <dbReference type="ARBA" id="ARBA00033613"/>
    </source>
</evidence>
<comment type="catalytic activity">
    <reaction evidence="10">
        <text>(4R)-4-hydroxy-2-oxoglutarate = glyoxylate + pyruvate</text>
        <dbReference type="Rhea" id="RHEA:30687"/>
        <dbReference type="ChEBI" id="CHEBI:15361"/>
        <dbReference type="ChEBI" id="CHEBI:36655"/>
        <dbReference type="ChEBI" id="CHEBI:62213"/>
        <dbReference type="EC" id="4.1.3.16"/>
    </reaction>
</comment>
<keyword evidence="6 12" id="KW-0456">Lyase</keyword>
<dbReference type="InterPro" id="IPR013785">
    <property type="entry name" value="Aldolase_TIM"/>
</dbReference>
<evidence type="ECO:0000256" key="6">
    <source>
        <dbReference type="ARBA" id="ARBA00023239"/>
    </source>
</evidence>
<evidence type="ECO:0000256" key="7">
    <source>
        <dbReference type="ARBA" id="ARBA00023270"/>
    </source>
</evidence>
<dbReference type="Pfam" id="PF00701">
    <property type="entry name" value="DHDPS"/>
    <property type="match status" value="1"/>
</dbReference>
<dbReference type="EMBL" id="CAWYQH010000119">
    <property type="protein sequence ID" value="CAK8691206.1"/>
    <property type="molecule type" value="Genomic_DNA"/>
</dbReference>
<evidence type="ECO:0000256" key="5">
    <source>
        <dbReference type="ARBA" id="ARBA00018425"/>
    </source>
</evidence>
<comment type="caution">
    <text evidence="13">The sequence shown here is derived from an EMBL/GenBank/DDBJ whole genome shotgun (WGS) entry which is preliminary data.</text>
</comment>
<dbReference type="EC" id="4.1.3.16" evidence="4"/>
<sequence>MRFKSMFLNTNVRLCVLRYAGRHFSSSSSRLSKLGGIYPPIPTPFSSSGSVAYDKLKENLNVWNNHDFAGYIVQGSNGEYPYLTNSERVEVVYKVKESIAEHKMLIAGSGCESTSATIEMSNAMAKAGADAVLVVTPSFYKNQMLSNALYEHYIAVADKCNVPVILYNVPGNTGINIPIDTVADLSSHPNIIGIKDSGGDISRIGLIVHETKSSESFQVLAGSAGFLLASYAVGAVGGVCALANVLGNEVCELHRLCLAGRWKEAKALQHRLIAPNAAVTAKYGVPGLKAAMDWFGLHGGQPRSPLQPLNELDKRSVRKSFEENGFL</sequence>
<evidence type="ECO:0000313" key="13">
    <source>
        <dbReference type="EMBL" id="CAK8691206.1"/>
    </source>
</evidence>
<dbReference type="SMART" id="SM01130">
    <property type="entry name" value="DHDPS"/>
    <property type="match status" value="1"/>
</dbReference>
<dbReference type="InterPro" id="IPR020625">
    <property type="entry name" value="Schiff_base-form_aldolases_AS"/>
</dbReference>
<dbReference type="PROSITE" id="PS00666">
    <property type="entry name" value="DHDPS_2"/>
    <property type="match status" value="1"/>
</dbReference>
<dbReference type="PRINTS" id="PR00146">
    <property type="entry name" value="DHPICSNTHASE"/>
</dbReference>
<dbReference type="PANTHER" id="PTHR12128">
    <property type="entry name" value="DIHYDRODIPICOLINATE SYNTHASE"/>
    <property type="match status" value="1"/>
</dbReference>
<comment type="similarity">
    <text evidence="2 12">Belongs to the DapA family.</text>
</comment>
<evidence type="ECO:0000256" key="9">
    <source>
        <dbReference type="ARBA" id="ARBA00032879"/>
    </source>
</evidence>
<evidence type="ECO:0000256" key="8">
    <source>
        <dbReference type="ARBA" id="ARBA00030874"/>
    </source>
</evidence>
<evidence type="ECO:0000256" key="10">
    <source>
        <dbReference type="ARBA" id="ARBA00033610"/>
    </source>
</evidence>
<evidence type="ECO:0000313" key="14">
    <source>
        <dbReference type="Proteomes" id="UP001642483"/>
    </source>
</evidence>
<dbReference type="PIRSF" id="PIRSF001365">
    <property type="entry name" value="DHDPS"/>
    <property type="match status" value="1"/>
</dbReference>
<comment type="catalytic activity">
    <reaction evidence="11">
        <text>(4S)-4-hydroxy-2-oxoglutarate = glyoxylate + pyruvate</text>
        <dbReference type="Rhea" id="RHEA:35639"/>
        <dbReference type="ChEBI" id="CHEBI:15361"/>
        <dbReference type="ChEBI" id="CHEBI:36655"/>
        <dbReference type="ChEBI" id="CHEBI:71685"/>
        <dbReference type="EC" id="4.1.3.16"/>
    </reaction>
</comment>
<evidence type="ECO:0000256" key="4">
    <source>
        <dbReference type="ARBA" id="ARBA00012215"/>
    </source>
</evidence>
<comment type="subunit">
    <text evidence="3">Homotetramer.</text>
</comment>